<proteinExistence type="inferred from homology"/>
<protein>
    <submittedName>
        <fullName evidence="3">SDR family oxidoreductase</fullName>
    </submittedName>
</protein>
<dbReference type="GO" id="GO:0016616">
    <property type="term" value="F:oxidoreductase activity, acting on the CH-OH group of donors, NAD or NADP as acceptor"/>
    <property type="evidence" value="ECO:0007669"/>
    <property type="project" value="TreeGrafter"/>
</dbReference>
<reference evidence="3" key="1">
    <citation type="submission" date="2024-07" db="EMBL/GenBank/DDBJ databases">
        <authorList>
            <person name="Yu S.T."/>
        </authorList>
    </citation>
    <scope>NUCLEOTIDE SEQUENCE</scope>
    <source>
        <strain evidence="3">R02</strain>
    </source>
</reference>
<keyword evidence="2" id="KW-0560">Oxidoreductase</keyword>
<name>A0AB39LV26_9ACTN</name>
<dbReference type="InterPro" id="IPR036291">
    <property type="entry name" value="NAD(P)-bd_dom_sf"/>
</dbReference>
<comment type="similarity">
    <text evidence="1">Belongs to the short-chain dehydrogenases/reductases (SDR) family.</text>
</comment>
<dbReference type="Pfam" id="PF13561">
    <property type="entry name" value="adh_short_C2"/>
    <property type="match status" value="1"/>
</dbReference>
<dbReference type="PRINTS" id="PR00081">
    <property type="entry name" value="GDHRDH"/>
</dbReference>
<dbReference type="InterPro" id="IPR002347">
    <property type="entry name" value="SDR_fam"/>
</dbReference>
<dbReference type="PANTHER" id="PTHR42760">
    <property type="entry name" value="SHORT-CHAIN DEHYDROGENASES/REDUCTASES FAMILY MEMBER"/>
    <property type="match status" value="1"/>
</dbReference>
<gene>
    <name evidence="3" type="ORF">AB5J57_31650</name>
</gene>
<dbReference type="InterPro" id="IPR020904">
    <property type="entry name" value="Sc_DH/Rdtase_CS"/>
</dbReference>
<dbReference type="SUPFAM" id="SSF51735">
    <property type="entry name" value="NAD(P)-binding Rossmann-fold domains"/>
    <property type="match status" value="1"/>
</dbReference>
<dbReference type="FunFam" id="3.40.50.720:FF:000084">
    <property type="entry name" value="Short-chain dehydrogenase reductase"/>
    <property type="match status" value="1"/>
</dbReference>
<dbReference type="AlphaFoldDB" id="A0AB39LV26"/>
<evidence type="ECO:0000313" key="3">
    <source>
        <dbReference type="EMBL" id="XDP97807.1"/>
    </source>
</evidence>
<sequence length="261" mass="26741">MNDSELAGRVAVVTGGSKGTGLATVRRLRQAGAQVITLARTAPRTGDDWSDALFVQGDLGTPEGVATAAAAVTARVGAPDVLVHVVGGSSAPAGGFAALDDQQWERELELNLLAAVRLDRALLPGMVARGSGAVVHVTSIQRRMPLHDSTLAYAAAKAALTTYSKGLAGEVAPAGVRVNSVAPGFIRTDGAEHLLARRMRENGVTREAALDDLMRVLGGIPLGRPAEPEEVAEVIAFLASPRAAAVAGAEYTVDGGTVRAV</sequence>
<evidence type="ECO:0000256" key="2">
    <source>
        <dbReference type="ARBA" id="ARBA00023002"/>
    </source>
</evidence>
<dbReference type="RefSeq" id="WP_369161071.1">
    <property type="nucleotide sequence ID" value="NZ_CP163429.1"/>
</dbReference>
<accession>A0AB39LV26</accession>
<dbReference type="Gene3D" id="3.40.50.720">
    <property type="entry name" value="NAD(P)-binding Rossmann-like Domain"/>
    <property type="match status" value="1"/>
</dbReference>
<organism evidence="3">
    <name type="scientific">Streptomyces sp. R02</name>
    <dbReference type="NCBI Taxonomy" id="3238623"/>
    <lineage>
        <taxon>Bacteria</taxon>
        <taxon>Bacillati</taxon>
        <taxon>Actinomycetota</taxon>
        <taxon>Actinomycetes</taxon>
        <taxon>Kitasatosporales</taxon>
        <taxon>Streptomycetaceae</taxon>
        <taxon>Streptomyces</taxon>
    </lineage>
</organism>
<evidence type="ECO:0000256" key="1">
    <source>
        <dbReference type="ARBA" id="ARBA00006484"/>
    </source>
</evidence>
<dbReference type="PRINTS" id="PR00080">
    <property type="entry name" value="SDRFAMILY"/>
</dbReference>
<dbReference type="EMBL" id="CP163429">
    <property type="protein sequence ID" value="XDP97807.1"/>
    <property type="molecule type" value="Genomic_DNA"/>
</dbReference>
<dbReference type="PANTHER" id="PTHR42760:SF133">
    <property type="entry name" value="3-OXOACYL-[ACYL-CARRIER-PROTEIN] REDUCTASE"/>
    <property type="match status" value="1"/>
</dbReference>
<dbReference type="PROSITE" id="PS00061">
    <property type="entry name" value="ADH_SHORT"/>
    <property type="match status" value="1"/>
</dbReference>
<dbReference type="NCBIfam" id="NF005095">
    <property type="entry name" value="PRK06523.1"/>
    <property type="match status" value="1"/>
</dbReference>